<dbReference type="InterPro" id="IPR050492">
    <property type="entry name" value="Bact_metal-bind_prot9"/>
</dbReference>
<gene>
    <name evidence="9" type="ORF">H0A62_01400</name>
</gene>
<feature type="chain" id="PRO_5032647715" evidence="8">
    <location>
        <begin position="25"/>
        <end position="335"/>
    </location>
</feature>
<dbReference type="InterPro" id="IPR006128">
    <property type="entry name" value="Lipoprotein_PsaA-like"/>
</dbReference>
<dbReference type="Gene3D" id="3.40.50.1980">
    <property type="entry name" value="Nitrogenase molybdenum iron protein domain"/>
    <property type="match status" value="2"/>
</dbReference>
<dbReference type="PRINTS" id="PR00690">
    <property type="entry name" value="ADHESNFAMILY"/>
</dbReference>
<evidence type="ECO:0000256" key="5">
    <source>
        <dbReference type="ARBA" id="ARBA00022729"/>
    </source>
</evidence>
<dbReference type="InterPro" id="IPR006129">
    <property type="entry name" value="AdhesinB"/>
</dbReference>
<keyword evidence="10" id="KW-1185">Reference proteome</keyword>
<dbReference type="AlphaFoldDB" id="A0A853GTY6"/>
<dbReference type="InterPro" id="IPR006127">
    <property type="entry name" value="ZnuA-like"/>
</dbReference>
<protein>
    <submittedName>
        <fullName evidence="9">Zinc ABC transporter substrate-binding protein</fullName>
    </submittedName>
</protein>
<keyword evidence="5 8" id="KW-0732">Signal</keyword>
<accession>A0A853GTY6</accession>
<feature type="signal peptide" evidence="8">
    <location>
        <begin position="1"/>
        <end position="24"/>
    </location>
</feature>
<evidence type="ECO:0000256" key="4">
    <source>
        <dbReference type="ARBA" id="ARBA00022723"/>
    </source>
</evidence>
<evidence type="ECO:0000256" key="2">
    <source>
        <dbReference type="ARBA" id="ARBA00011028"/>
    </source>
</evidence>
<dbReference type="GO" id="GO:0007155">
    <property type="term" value="P:cell adhesion"/>
    <property type="evidence" value="ECO:0007669"/>
    <property type="project" value="InterPro"/>
</dbReference>
<evidence type="ECO:0000256" key="7">
    <source>
        <dbReference type="SAM" id="MobiDB-lite"/>
    </source>
</evidence>
<dbReference type="PANTHER" id="PTHR42953:SF1">
    <property type="entry name" value="METAL-BINDING PROTEIN HI_0362-RELATED"/>
    <property type="match status" value="1"/>
</dbReference>
<dbReference type="SUPFAM" id="SSF53807">
    <property type="entry name" value="Helical backbone' metal receptor"/>
    <property type="match status" value="1"/>
</dbReference>
<dbReference type="GO" id="GO:0046872">
    <property type="term" value="F:metal ion binding"/>
    <property type="evidence" value="ECO:0007669"/>
    <property type="project" value="UniProtKB-KW"/>
</dbReference>
<evidence type="ECO:0000256" key="1">
    <source>
        <dbReference type="ARBA" id="ARBA00004196"/>
    </source>
</evidence>
<comment type="caution">
    <text evidence="9">The sequence shown here is derived from an EMBL/GenBank/DDBJ whole genome shotgun (WGS) entry which is preliminary data.</text>
</comment>
<dbReference type="Proteomes" id="UP000554144">
    <property type="component" value="Unassembled WGS sequence"/>
</dbReference>
<evidence type="ECO:0000256" key="8">
    <source>
        <dbReference type="SAM" id="SignalP"/>
    </source>
</evidence>
<comment type="subcellular location">
    <subcellularLocation>
        <location evidence="1">Cell envelope</location>
    </subcellularLocation>
</comment>
<organism evidence="9 10">
    <name type="scientific">Pollutimonas harenae</name>
    <dbReference type="NCBI Taxonomy" id="657015"/>
    <lineage>
        <taxon>Bacteria</taxon>
        <taxon>Pseudomonadati</taxon>
        <taxon>Pseudomonadota</taxon>
        <taxon>Betaproteobacteria</taxon>
        <taxon>Burkholderiales</taxon>
        <taxon>Alcaligenaceae</taxon>
        <taxon>Pollutimonas</taxon>
    </lineage>
</organism>
<dbReference type="EMBL" id="JACCEV010000001">
    <property type="protein sequence ID" value="NYT84246.1"/>
    <property type="molecule type" value="Genomic_DNA"/>
</dbReference>
<dbReference type="GO" id="GO:0030001">
    <property type="term" value="P:metal ion transport"/>
    <property type="evidence" value="ECO:0007669"/>
    <property type="project" value="InterPro"/>
</dbReference>
<dbReference type="GO" id="GO:0030313">
    <property type="term" value="C:cell envelope"/>
    <property type="evidence" value="ECO:0007669"/>
    <property type="project" value="UniProtKB-SubCell"/>
</dbReference>
<comment type="similarity">
    <text evidence="2 6">Belongs to the bacterial solute-binding protein 9 family.</text>
</comment>
<evidence type="ECO:0000313" key="10">
    <source>
        <dbReference type="Proteomes" id="UP000554144"/>
    </source>
</evidence>
<keyword evidence="4" id="KW-0479">Metal-binding</keyword>
<dbReference type="PRINTS" id="PR00691">
    <property type="entry name" value="ADHESINB"/>
</dbReference>
<reference evidence="9 10" key="1">
    <citation type="submission" date="2020-07" db="EMBL/GenBank/DDBJ databases">
        <title>Taxonomic revisions and descriptions of new bacterial species based on genomic comparisons in the high-G+C-content subgroup of the family Alcaligenaceae.</title>
        <authorList>
            <person name="Szabo A."/>
            <person name="Felfoldi T."/>
        </authorList>
    </citation>
    <scope>NUCLEOTIDE SEQUENCE [LARGE SCALE GENOMIC DNA]</scope>
    <source>
        <strain evidence="9 10">DSM 25667</strain>
    </source>
</reference>
<evidence type="ECO:0000256" key="6">
    <source>
        <dbReference type="RuleBase" id="RU003512"/>
    </source>
</evidence>
<proteinExistence type="inferred from homology"/>
<keyword evidence="3 6" id="KW-0813">Transport</keyword>
<name>A0A853GTY6_9BURK</name>
<dbReference type="Pfam" id="PF01297">
    <property type="entry name" value="ZnuA"/>
    <property type="match status" value="1"/>
</dbReference>
<evidence type="ECO:0000256" key="3">
    <source>
        <dbReference type="ARBA" id="ARBA00022448"/>
    </source>
</evidence>
<evidence type="ECO:0000313" key="9">
    <source>
        <dbReference type="EMBL" id="NYT84246.1"/>
    </source>
</evidence>
<feature type="region of interest" description="Disordered" evidence="7">
    <location>
        <begin position="128"/>
        <end position="159"/>
    </location>
</feature>
<dbReference type="PANTHER" id="PTHR42953">
    <property type="entry name" value="HIGH-AFFINITY ZINC UPTAKE SYSTEM PROTEIN ZNUA-RELATED"/>
    <property type="match status" value="1"/>
</dbReference>
<sequence length="335" mass="35571">MGRRLVLGSMLSGLLIASVPVAQAAQALAPAKPVKVVATFSILGDMVKEIGGEYVELTTIVGPNSDAHTFEPTPADVKALADAQVLVLNGLDFEAWLPRLIQSAGFQGQQLLASQGVSVLHLNPAEQAHDDHGKHAEAPKEADAADDHDHPQHTSDVDPHAWQSLQNGIIYAQNIREGLIKAAPAHRAYFKGRASVFIEQMKKLDAEIKLAFSEIPKNKRKVISSHDAFGYFAQAYGVHFVPLAGLSSQAEPSAKEMAAVIDTIKQEGISGVFAENMTSSRLASQIARETGAVVGGTLYSDALDVPGQPAASYLGLITWNAGQLIYVLKGGLTKG</sequence>